<dbReference type="AlphaFoldDB" id="A0AAW7ZM07"/>
<sequence>MKDILRKSPIERLCVSVSITPQEMALALAGLNPLTRISDVPEEYYDYVDHTRRAIARALKVYRDKKITTDEACNALDILLAAFPFVEESTPEIITQKVTEAIDDLRGTKGWEEKARNLGGLHLVNYIKETNRSGRGQHRKQDEEDGTMKMMGLLIQLLVKKTGASSYINSGKPNVTAIYKDVIDLLESEGISKKGISRAAFAAKARQALLAIHSPD</sequence>
<name>A0AAW7ZM07_ENTAS</name>
<protein>
    <submittedName>
        <fullName evidence="1">Uncharacterized protein</fullName>
    </submittedName>
</protein>
<evidence type="ECO:0000313" key="1">
    <source>
        <dbReference type="EMBL" id="MDO7921298.1"/>
    </source>
</evidence>
<gene>
    <name evidence="1" type="ORF">Q5934_07105</name>
</gene>
<organism evidence="1 2">
    <name type="scientific">Enterobacter asburiae</name>
    <dbReference type="NCBI Taxonomy" id="61645"/>
    <lineage>
        <taxon>Bacteria</taxon>
        <taxon>Pseudomonadati</taxon>
        <taxon>Pseudomonadota</taxon>
        <taxon>Gammaproteobacteria</taxon>
        <taxon>Enterobacterales</taxon>
        <taxon>Enterobacteriaceae</taxon>
        <taxon>Enterobacter</taxon>
        <taxon>Enterobacter cloacae complex</taxon>
    </lineage>
</organism>
<comment type="caution">
    <text evidence="1">The sequence shown here is derived from an EMBL/GenBank/DDBJ whole genome shotgun (WGS) entry which is preliminary data.</text>
</comment>
<dbReference type="RefSeq" id="WP_045887668.1">
    <property type="nucleotide sequence ID" value="NZ_CP056716.1"/>
</dbReference>
<accession>A0AAW7ZM07</accession>
<dbReference type="Proteomes" id="UP001176432">
    <property type="component" value="Unassembled WGS sequence"/>
</dbReference>
<proteinExistence type="predicted"/>
<reference evidence="1" key="1">
    <citation type="submission" date="2023-07" db="EMBL/GenBank/DDBJ databases">
        <title>Isolates cultured from stool samples of acute diarrhea patients.</title>
        <authorList>
            <person name="Jiang S."/>
        </authorList>
    </citation>
    <scope>NUCLEOTIDE SEQUENCE</scope>
    <source>
        <strain evidence="1">L4424</strain>
    </source>
</reference>
<evidence type="ECO:0000313" key="2">
    <source>
        <dbReference type="Proteomes" id="UP001176432"/>
    </source>
</evidence>
<dbReference type="EMBL" id="JAUPXB010000001">
    <property type="protein sequence ID" value="MDO7921298.1"/>
    <property type="molecule type" value="Genomic_DNA"/>
</dbReference>